<dbReference type="RefSeq" id="WP_247936397.1">
    <property type="nucleotide sequence ID" value="NZ_JALDVY010000004.1"/>
</dbReference>
<evidence type="ECO:0000256" key="2">
    <source>
        <dbReference type="ARBA" id="ARBA00022525"/>
    </source>
</evidence>
<keyword evidence="6" id="KW-0472">Membrane</keyword>
<keyword evidence="3" id="KW-0732">Signal</keyword>
<evidence type="ECO:0000313" key="10">
    <source>
        <dbReference type="Proteomes" id="UP001170022"/>
    </source>
</evidence>
<evidence type="ECO:0000256" key="1">
    <source>
        <dbReference type="ARBA" id="ARBA00022512"/>
    </source>
</evidence>
<evidence type="ECO:0000256" key="4">
    <source>
        <dbReference type="ARBA" id="ARBA00023088"/>
    </source>
</evidence>
<keyword evidence="1" id="KW-0134">Cell wall</keyword>
<comment type="caution">
    <text evidence="9">The sequence shown here is derived from an EMBL/GenBank/DDBJ whole genome shotgun (WGS) entry which is preliminary data.</text>
</comment>
<dbReference type="EMBL" id="JAUONQ010000006">
    <property type="protein sequence ID" value="MDO6348254.1"/>
    <property type="molecule type" value="Genomic_DNA"/>
</dbReference>
<feature type="compositionally biased region" description="Basic and acidic residues" evidence="5">
    <location>
        <begin position="245"/>
        <end position="260"/>
    </location>
</feature>
<feature type="domain" description="Gram-positive cocci surface proteins LPxTG" evidence="7">
    <location>
        <begin position="93"/>
        <end position="132"/>
    </location>
</feature>
<evidence type="ECO:0000256" key="6">
    <source>
        <dbReference type="SAM" id="Phobius"/>
    </source>
</evidence>
<accession>A0AAW7W9T4</accession>
<dbReference type="NCBIfam" id="TIGR01168">
    <property type="entry name" value="YSIRK_signal"/>
    <property type="match status" value="1"/>
</dbReference>
<keyword evidence="2" id="KW-0964">Secreted</keyword>
<feature type="transmembrane region" description="Helical" evidence="6">
    <location>
        <begin position="21"/>
        <end position="40"/>
    </location>
</feature>
<organism evidence="9 10">
    <name type="scientific">Streptococcus oralis</name>
    <dbReference type="NCBI Taxonomy" id="1303"/>
    <lineage>
        <taxon>Bacteria</taxon>
        <taxon>Bacillati</taxon>
        <taxon>Bacillota</taxon>
        <taxon>Bacilli</taxon>
        <taxon>Lactobacillales</taxon>
        <taxon>Streptococcaceae</taxon>
        <taxon>Streptococcus</taxon>
    </lineage>
</organism>
<evidence type="ECO:0000313" key="9">
    <source>
        <dbReference type="EMBL" id="MDO6348254.1"/>
    </source>
</evidence>
<feature type="transmembrane region" description="Helical" evidence="6">
    <location>
        <begin position="108"/>
        <end position="126"/>
    </location>
</feature>
<keyword evidence="6" id="KW-1133">Transmembrane helix</keyword>
<feature type="compositionally biased region" description="Basic and acidic residues" evidence="5">
    <location>
        <begin position="218"/>
        <end position="233"/>
    </location>
</feature>
<dbReference type="InterPro" id="IPR005877">
    <property type="entry name" value="YSIRK_signal_dom"/>
</dbReference>
<feature type="non-terminal residue" evidence="9">
    <location>
        <position position="266"/>
    </location>
</feature>
<feature type="domain" description="YSIRK Gram-positive signal peptide" evidence="8">
    <location>
        <begin position="9"/>
        <end position="34"/>
    </location>
</feature>
<name>A0AAW7W9T4_STROR</name>
<dbReference type="Proteomes" id="UP001170022">
    <property type="component" value="Unassembled WGS sequence"/>
</dbReference>
<dbReference type="Pfam" id="PF00746">
    <property type="entry name" value="Gram_pos_anchor"/>
    <property type="match status" value="1"/>
</dbReference>
<gene>
    <name evidence="9" type="ORF">Q4441_06610</name>
</gene>
<proteinExistence type="predicted"/>
<evidence type="ECO:0000256" key="3">
    <source>
        <dbReference type="ARBA" id="ARBA00022729"/>
    </source>
</evidence>
<dbReference type="NCBIfam" id="TIGR01167">
    <property type="entry name" value="LPXTG_anchor"/>
    <property type="match status" value="1"/>
</dbReference>
<keyword evidence="4" id="KW-0572">Peptidoglycan-anchor</keyword>
<evidence type="ECO:0000259" key="7">
    <source>
        <dbReference type="Pfam" id="PF00746"/>
    </source>
</evidence>
<dbReference type="Pfam" id="PF04650">
    <property type="entry name" value="YSIRK_signal"/>
    <property type="match status" value="1"/>
</dbReference>
<keyword evidence="6" id="KW-0812">Transmembrane</keyword>
<feature type="region of interest" description="Disordered" evidence="5">
    <location>
        <begin position="195"/>
        <end position="266"/>
    </location>
</feature>
<feature type="transmembrane region" description="Helical" evidence="6">
    <location>
        <begin position="133"/>
        <end position="155"/>
    </location>
</feature>
<sequence length="266" mass="29115">MKKTKQQLEKITKYSIRKLTVGVGPVAIGAFLFGASTLLVDKVQANEIGGVHSVHYRYLAEQELTESEKALIHHEVPTEFQDEDIIYVVYRKKETNSQQLPYTGSKELALAGLGLATASLAVLLVSKKHRSKVLGILLISSIGVSNFVPFTAFAFENKELLSYNQTISASTHEGLAKGVIHIEGYEYVGYFKESKSSTNTSSKKGESVVEEPQTEYTGKIEAKGTQEPGKEGESLVQEPQSEYTGKIEAKGTQEPGKEGESLVQEP</sequence>
<protein>
    <submittedName>
        <fullName evidence="9">YSIRK-type signal peptide-containing protein</fullName>
    </submittedName>
</protein>
<dbReference type="AlphaFoldDB" id="A0AAW7W9T4"/>
<evidence type="ECO:0000259" key="8">
    <source>
        <dbReference type="Pfam" id="PF04650"/>
    </source>
</evidence>
<evidence type="ECO:0000256" key="5">
    <source>
        <dbReference type="SAM" id="MobiDB-lite"/>
    </source>
</evidence>
<dbReference type="InterPro" id="IPR019931">
    <property type="entry name" value="LPXTG_anchor"/>
</dbReference>
<reference evidence="9" key="1">
    <citation type="submission" date="2023-07" db="EMBL/GenBank/DDBJ databases">
        <title>Whole Genome Sequencing of Colonoscopy isolates.</title>
        <authorList>
            <person name="Surve S.V."/>
            <person name="Valls R.A."/>
            <person name="Barrak K.E."/>
            <person name="Gardner T.B."/>
            <person name="O'Toole G.A."/>
        </authorList>
    </citation>
    <scope>NUCLEOTIDE SEQUENCE</scope>
    <source>
        <strain evidence="9">GP0012</strain>
    </source>
</reference>